<organism evidence="2 3">
    <name type="scientific">Sporisorium graminicola</name>
    <dbReference type="NCBI Taxonomy" id="280036"/>
    <lineage>
        <taxon>Eukaryota</taxon>
        <taxon>Fungi</taxon>
        <taxon>Dikarya</taxon>
        <taxon>Basidiomycota</taxon>
        <taxon>Ustilaginomycotina</taxon>
        <taxon>Ustilaginomycetes</taxon>
        <taxon>Ustilaginales</taxon>
        <taxon>Ustilaginaceae</taxon>
        <taxon>Sporisorium</taxon>
    </lineage>
</organism>
<evidence type="ECO:0000313" key="3">
    <source>
        <dbReference type="Proteomes" id="UP000306050"/>
    </source>
</evidence>
<feature type="compositionally biased region" description="Low complexity" evidence="1">
    <location>
        <begin position="112"/>
        <end position="139"/>
    </location>
</feature>
<name>A0A4U7KZ54_9BASI</name>
<evidence type="ECO:0000313" key="2">
    <source>
        <dbReference type="EMBL" id="TKY89840.1"/>
    </source>
</evidence>
<dbReference type="KEGG" id="sgra:EX895_001137"/>
<feature type="compositionally biased region" description="Low complexity" evidence="1">
    <location>
        <begin position="452"/>
        <end position="469"/>
    </location>
</feature>
<feature type="compositionally biased region" description="Low complexity" evidence="1">
    <location>
        <begin position="303"/>
        <end position="312"/>
    </location>
</feature>
<feature type="compositionally biased region" description="Polar residues" evidence="1">
    <location>
        <begin position="142"/>
        <end position="152"/>
    </location>
</feature>
<feature type="compositionally biased region" description="Polar residues" evidence="1">
    <location>
        <begin position="335"/>
        <end position="345"/>
    </location>
</feature>
<accession>A0A4U7KZ54</accession>
<feature type="region of interest" description="Disordered" evidence="1">
    <location>
        <begin position="197"/>
        <end position="395"/>
    </location>
</feature>
<feature type="compositionally biased region" description="Polar residues" evidence="1">
    <location>
        <begin position="476"/>
        <end position="485"/>
    </location>
</feature>
<feature type="compositionally biased region" description="Basic and acidic residues" evidence="1">
    <location>
        <begin position="581"/>
        <end position="590"/>
    </location>
</feature>
<gene>
    <name evidence="2" type="ORF">EX895_001137</name>
</gene>
<evidence type="ECO:0000256" key="1">
    <source>
        <dbReference type="SAM" id="MobiDB-lite"/>
    </source>
</evidence>
<feature type="compositionally biased region" description="Basic and acidic residues" evidence="1">
    <location>
        <begin position="166"/>
        <end position="175"/>
    </location>
</feature>
<protein>
    <submittedName>
        <fullName evidence="2">Uncharacterized protein</fullName>
    </submittedName>
</protein>
<dbReference type="EMBL" id="SRRM01000003">
    <property type="protein sequence ID" value="TKY89840.1"/>
    <property type="molecule type" value="Genomic_DNA"/>
</dbReference>
<sequence length="664" mass="69818">MATTSTSTAASPRSRRHEVEIYAHALRTRLQFASFKALNGVGKTSLSDLTLTPTTTIQPLTPSFASNNQPADNSLATTPALSQGESLLSSSQSSTRSTRSIYLDIFGSDFRPSSSATSTPSSSTSLSRATSFASTSTPSKRPATNSSTSTRSLLDKAASSPQLGSPERKNGRFDWHNNPTPAMVAHENKLAAQEDFALPTGSPSKRRREASQNAASGAHNPLLNTPRRSRMQSGGFLPNGHPASSLAQDLGLTAPRTPRSRHTSGRHVFALQPQTFGADQQDQAERDRVASTLAALAEARNASSGSDSSSSSDRPHTPPPPTSSQSAAGLAHGFSSPSIRSNSTAFAHPPGHSVKRHKRNVSWNLVPSTVSTHDVQAEEEEEVSKDEEVQRAEDAGEDRAAADYLLFLASSPSPSTSIKRFSGDTDAVGTNGILSTPAQTSLWDPFHHHTVSSNGSSSGGFRRSRMQSGLGWPRHTNLSSSTGATPLTPPPSARKPVKDTSSTNPTAEKSGGGGQEEAMVGLGFDAHTLSSATSSPQSSVHQPAANAQEYMRRRASTASLRSGSPPRTPPPSCATPLFGQRAREDAERSFEGYGVTTPPNAPGAPGGDTTFSYADFVNVSPSPQPPSTGRFAGAGGAGLLGHYAAANSKTPTRTNRFRFDPRPM</sequence>
<feature type="compositionally biased region" description="Basic and acidic residues" evidence="1">
    <location>
        <begin position="386"/>
        <end position="395"/>
    </location>
</feature>
<dbReference type="Proteomes" id="UP000306050">
    <property type="component" value="Chromosome SGRAM_10"/>
</dbReference>
<feature type="compositionally biased region" description="Low complexity" evidence="1">
    <location>
        <begin position="530"/>
        <end position="539"/>
    </location>
</feature>
<dbReference type="OrthoDB" id="3366517at2759"/>
<feature type="region of interest" description="Disordered" evidence="1">
    <location>
        <begin position="112"/>
        <end position="181"/>
    </location>
</feature>
<dbReference type="AlphaFoldDB" id="A0A4U7KZ54"/>
<feature type="compositionally biased region" description="Polar residues" evidence="1">
    <location>
        <begin position="272"/>
        <end position="281"/>
    </location>
</feature>
<reference evidence="2 3" key="1">
    <citation type="submission" date="2019-05" db="EMBL/GenBank/DDBJ databases">
        <title>Sporisorium graminicola CBS 10092 draft sequencing and annotation.</title>
        <authorList>
            <person name="Solano-Gonzalez S."/>
            <person name="Caddick M.X."/>
            <person name="Darby A."/>
        </authorList>
    </citation>
    <scope>NUCLEOTIDE SEQUENCE [LARGE SCALE GENOMIC DNA]</scope>
    <source>
        <strain evidence="2 3">CBS 10092</strain>
    </source>
</reference>
<dbReference type="RefSeq" id="XP_029741825.1">
    <property type="nucleotide sequence ID" value="XM_029881737.1"/>
</dbReference>
<feature type="region of interest" description="Disordered" evidence="1">
    <location>
        <begin position="451"/>
        <end position="634"/>
    </location>
</feature>
<proteinExistence type="predicted"/>
<comment type="caution">
    <text evidence="2">The sequence shown here is derived from an EMBL/GenBank/DDBJ whole genome shotgun (WGS) entry which is preliminary data.</text>
</comment>
<dbReference type="GeneID" id="40724032"/>
<keyword evidence="3" id="KW-1185">Reference proteome</keyword>
<feature type="compositionally biased region" description="Polar residues" evidence="1">
    <location>
        <begin position="361"/>
        <end position="374"/>
    </location>
</feature>